<dbReference type="Gene3D" id="2.40.110.10">
    <property type="entry name" value="Butyryl-CoA Dehydrogenase, subunit A, domain 2"/>
    <property type="match status" value="1"/>
</dbReference>
<comment type="caution">
    <text evidence="4">The sequence shown here is derived from an EMBL/GenBank/DDBJ whole genome shotgun (WGS) entry which is preliminary data.</text>
</comment>
<dbReference type="EC" id="1.14.14.12" evidence="4"/>
<evidence type="ECO:0000259" key="3">
    <source>
        <dbReference type="Pfam" id="PF08028"/>
    </source>
</evidence>
<dbReference type="InterPro" id="IPR037069">
    <property type="entry name" value="AcylCoA_DH/ox_N_sf"/>
</dbReference>
<sequence length="417" mass="45578">MTVTQSSVQDVEEAGSRPTAQVLVERAAALRPVLRAQQDDAEEVGHYGRNVHEALVAADLYRILTPKRYGGLEYDLTTYARVVIEISRGDPSTGWCYSLGHNHNLTTASHWSAEAQDEVFDQPGGYFRSSHSVAGASRAVRVDGGFRVTGTSPYQSGVPYSTHSTINAIVEGSADENGAPEMIAAIIPREQVRVLDDWGGDRVLGLRGSGSNTVVVDDVLVPEHRTSRFDWMNHDYDHSPGTELHGNPLYLGPVAGFFHMALASPLVGAARAALDEYERIITTRTTPFPPFMPRSEDPLHQADLGMAMTMTDAAEAIVLRVADMYMEHCTDAVERGVPFTMKKDARLYGMSQRAAEMASDAVGILFRSAGSSAAMAGHPMQRYYRDVAMARGHASSQYAWTAMKLAQIHFGLRKSPY</sequence>
<dbReference type="InterPro" id="IPR046373">
    <property type="entry name" value="Acyl-CoA_Oxase/DH_mid-dom_sf"/>
</dbReference>
<dbReference type="PANTHER" id="PTHR43884">
    <property type="entry name" value="ACYL-COA DEHYDROGENASE"/>
    <property type="match status" value="1"/>
</dbReference>
<protein>
    <submittedName>
        <fullName evidence="4">3-hydroxy-9,10-secoandrosta-1,3,5(10)-triene-9, 17-dione monooxygenase</fullName>
        <ecNumber evidence="4">1.14.14.12</ecNumber>
    </submittedName>
</protein>
<dbReference type="GO" id="GO:0036383">
    <property type="term" value="F:3-hydroxy-9,10-secoandrosta-1,3,5(10)-triene-9,17-dione monooxygenase activity"/>
    <property type="evidence" value="ECO:0007669"/>
    <property type="project" value="UniProtKB-EC"/>
</dbReference>
<accession>A0ABS4VMN5</accession>
<dbReference type="PANTHER" id="PTHR43884:SF12">
    <property type="entry name" value="ISOVALERYL-COA DEHYDROGENASE, MITOCHONDRIAL-RELATED"/>
    <property type="match status" value="1"/>
</dbReference>
<evidence type="ECO:0000256" key="1">
    <source>
        <dbReference type="ARBA" id="ARBA00023002"/>
    </source>
</evidence>
<gene>
    <name evidence="4" type="ORF">JOF36_000872</name>
</gene>
<dbReference type="InterPro" id="IPR013786">
    <property type="entry name" value="AcylCoA_DH/ox_N"/>
</dbReference>
<dbReference type="Pfam" id="PF08028">
    <property type="entry name" value="Acyl-CoA_dh_2"/>
    <property type="match status" value="1"/>
</dbReference>
<evidence type="ECO:0000313" key="5">
    <source>
        <dbReference type="Proteomes" id="UP001519295"/>
    </source>
</evidence>
<keyword evidence="1 4" id="KW-0560">Oxidoreductase</keyword>
<name>A0ABS4VMN5_9PSEU</name>
<dbReference type="Gene3D" id="1.10.540.10">
    <property type="entry name" value="Acyl-CoA dehydrogenase/oxidase, N-terminal domain"/>
    <property type="match status" value="1"/>
</dbReference>
<keyword evidence="4" id="KW-0503">Monooxygenase</keyword>
<keyword evidence="5" id="KW-1185">Reference proteome</keyword>
<dbReference type="InterPro" id="IPR013107">
    <property type="entry name" value="Acyl-CoA_DH_C"/>
</dbReference>
<dbReference type="Pfam" id="PF02771">
    <property type="entry name" value="Acyl-CoA_dh_N"/>
    <property type="match status" value="1"/>
</dbReference>
<proteinExistence type="predicted"/>
<dbReference type="RefSeq" id="WP_210025117.1">
    <property type="nucleotide sequence ID" value="NZ_JAGINU010000001.1"/>
</dbReference>
<reference evidence="4 5" key="1">
    <citation type="submission" date="2021-03" db="EMBL/GenBank/DDBJ databases">
        <title>Sequencing the genomes of 1000 actinobacteria strains.</title>
        <authorList>
            <person name="Klenk H.-P."/>
        </authorList>
    </citation>
    <scope>NUCLEOTIDE SEQUENCE [LARGE SCALE GENOMIC DNA]</scope>
    <source>
        <strain evidence="4 5">DSM 45256</strain>
    </source>
</reference>
<dbReference type="InterPro" id="IPR036250">
    <property type="entry name" value="AcylCo_DH-like_C"/>
</dbReference>
<dbReference type="Gene3D" id="1.20.140.10">
    <property type="entry name" value="Butyryl-CoA Dehydrogenase, subunit A, domain 3"/>
    <property type="match status" value="1"/>
</dbReference>
<feature type="domain" description="Acyl-CoA dehydrogenase/oxidase N-terminal" evidence="2">
    <location>
        <begin position="35"/>
        <end position="117"/>
    </location>
</feature>
<dbReference type="SUPFAM" id="SSF47203">
    <property type="entry name" value="Acyl-CoA dehydrogenase C-terminal domain-like"/>
    <property type="match status" value="1"/>
</dbReference>
<dbReference type="SUPFAM" id="SSF56645">
    <property type="entry name" value="Acyl-CoA dehydrogenase NM domain-like"/>
    <property type="match status" value="1"/>
</dbReference>
<organism evidence="4 5">
    <name type="scientific">Pseudonocardia parietis</name>
    <dbReference type="NCBI Taxonomy" id="570936"/>
    <lineage>
        <taxon>Bacteria</taxon>
        <taxon>Bacillati</taxon>
        <taxon>Actinomycetota</taxon>
        <taxon>Actinomycetes</taxon>
        <taxon>Pseudonocardiales</taxon>
        <taxon>Pseudonocardiaceae</taxon>
        <taxon>Pseudonocardia</taxon>
    </lineage>
</organism>
<evidence type="ECO:0000259" key="2">
    <source>
        <dbReference type="Pfam" id="PF02771"/>
    </source>
</evidence>
<evidence type="ECO:0000313" key="4">
    <source>
        <dbReference type="EMBL" id="MBP2365176.1"/>
    </source>
</evidence>
<dbReference type="InterPro" id="IPR009100">
    <property type="entry name" value="AcylCoA_DH/oxidase_NM_dom_sf"/>
</dbReference>
<dbReference type="Proteomes" id="UP001519295">
    <property type="component" value="Unassembled WGS sequence"/>
</dbReference>
<dbReference type="EMBL" id="JAGINU010000001">
    <property type="protein sequence ID" value="MBP2365176.1"/>
    <property type="molecule type" value="Genomic_DNA"/>
</dbReference>
<dbReference type="PIRSF" id="PIRSF016578">
    <property type="entry name" value="HsaA"/>
    <property type="match status" value="1"/>
</dbReference>
<feature type="domain" description="Acyl-CoA dehydrogenase C-terminal" evidence="3">
    <location>
        <begin position="262"/>
        <end position="396"/>
    </location>
</feature>